<dbReference type="Proteomes" id="UP001239909">
    <property type="component" value="Unassembled WGS sequence"/>
</dbReference>
<sequence>MALLEARALVKRFGGLVAVNNVDLDVEAGEIRGIIGPNGAGKTTLFNLVSGALRLSSGTITFNGEVISGRKPSHIAKAGLVRTFQRNAMFPNYTVLENVLLSRHTQIEETLFKAIFGTDREEEERNRARAREILEFLELDIYANEQAENLAHGHQRLLGIANALAVEPRLIMLDEPVAGMNPTETAMVTDHIRRLRDEWNMTVILVEHDMRTVMEICEYITVINFGSKLMEGTPKEVSQNPEVIEAYLGSEEIDI</sequence>
<dbReference type="SMART" id="SM00382">
    <property type="entry name" value="AAA"/>
    <property type="match status" value="1"/>
</dbReference>
<keyword evidence="2" id="KW-0547">Nucleotide-binding</keyword>
<proteinExistence type="predicted"/>
<accession>A0ABQ6LQ33</accession>
<dbReference type="Gene3D" id="3.40.50.300">
    <property type="entry name" value="P-loop containing nucleotide triphosphate hydrolases"/>
    <property type="match status" value="1"/>
</dbReference>
<organism evidence="5 6">
    <name type="scientific">Paralimibaculum aggregatum</name>
    <dbReference type="NCBI Taxonomy" id="3036245"/>
    <lineage>
        <taxon>Bacteria</taxon>
        <taxon>Pseudomonadati</taxon>
        <taxon>Pseudomonadota</taxon>
        <taxon>Alphaproteobacteria</taxon>
        <taxon>Rhodobacterales</taxon>
        <taxon>Paracoccaceae</taxon>
        <taxon>Paralimibaculum</taxon>
    </lineage>
</organism>
<dbReference type="PROSITE" id="PS50893">
    <property type="entry name" value="ABC_TRANSPORTER_2"/>
    <property type="match status" value="1"/>
</dbReference>
<gene>
    <name evidence="5" type="ORF">LNKW23_23210</name>
</gene>
<dbReference type="Pfam" id="PF12399">
    <property type="entry name" value="BCA_ABC_TP_C"/>
    <property type="match status" value="1"/>
</dbReference>
<evidence type="ECO:0000313" key="6">
    <source>
        <dbReference type="Proteomes" id="UP001239909"/>
    </source>
</evidence>
<dbReference type="PANTHER" id="PTHR45772">
    <property type="entry name" value="CONSERVED COMPONENT OF ABC TRANSPORTER FOR NATURAL AMINO ACIDS-RELATED"/>
    <property type="match status" value="1"/>
</dbReference>
<dbReference type="Pfam" id="PF00005">
    <property type="entry name" value="ABC_tran"/>
    <property type="match status" value="1"/>
</dbReference>
<dbReference type="SUPFAM" id="SSF52540">
    <property type="entry name" value="P-loop containing nucleoside triphosphate hydrolases"/>
    <property type="match status" value="1"/>
</dbReference>
<comment type="caution">
    <text evidence="5">The sequence shown here is derived from an EMBL/GenBank/DDBJ whole genome shotgun (WGS) entry which is preliminary data.</text>
</comment>
<dbReference type="InterPro" id="IPR003439">
    <property type="entry name" value="ABC_transporter-like_ATP-bd"/>
</dbReference>
<name>A0ABQ6LQ33_9RHOB</name>
<dbReference type="InterPro" id="IPR027417">
    <property type="entry name" value="P-loop_NTPase"/>
</dbReference>
<keyword evidence="6" id="KW-1185">Reference proteome</keyword>
<dbReference type="RefSeq" id="WP_285671905.1">
    <property type="nucleotide sequence ID" value="NZ_BSYI01000016.1"/>
</dbReference>
<dbReference type="PANTHER" id="PTHR45772:SF7">
    <property type="entry name" value="AMINO ACID ABC TRANSPORTER ATP-BINDING PROTEIN"/>
    <property type="match status" value="1"/>
</dbReference>
<evidence type="ECO:0000256" key="1">
    <source>
        <dbReference type="ARBA" id="ARBA00022448"/>
    </source>
</evidence>
<dbReference type="GO" id="GO:0005524">
    <property type="term" value="F:ATP binding"/>
    <property type="evidence" value="ECO:0007669"/>
    <property type="project" value="UniProtKB-KW"/>
</dbReference>
<dbReference type="InterPro" id="IPR051120">
    <property type="entry name" value="ABC_AA/LPS_Transport"/>
</dbReference>
<evidence type="ECO:0000256" key="2">
    <source>
        <dbReference type="ARBA" id="ARBA00022741"/>
    </source>
</evidence>
<dbReference type="CDD" id="cd03219">
    <property type="entry name" value="ABC_Mj1267_LivG_branched"/>
    <property type="match status" value="1"/>
</dbReference>
<keyword evidence="3 5" id="KW-0067">ATP-binding</keyword>
<evidence type="ECO:0000259" key="4">
    <source>
        <dbReference type="PROSITE" id="PS50893"/>
    </source>
</evidence>
<evidence type="ECO:0000256" key="3">
    <source>
        <dbReference type="ARBA" id="ARBA00022840"/>
    </source>
</evidence>
<dbReference type="EMBL" id="BSYI01000016">
    <property type="protein sequence ID" value="GMG83108.1"/>
    <property type="molecule type" value="Genomic_DNA"/>
</dbReference>
<dbReference type="InterPro" id="IPR032823">
    <property type="entry name" value="BCA_ABC_TP_C"/>
</dbReference>
<feature type="domain" description="ABC transporter" evidence="4">
    <location>
        <begin position="4"/>
        <end position="250"/>
    </location>
</feature>
<dbReference type="InterPro" id="IPR003593">
    <property type="entry name" value="AAA+_ATPase"/>
</dbReference>
<keyword evidence="1" id="KW-0813">Transport</keyword>
<reference evidence="5 6" key="1">
    <citation type="submission" date="2023-04" db="EMBL/GenBank/DDBJ databases">
        <title>Marinoamorphus aggregata gen. nov., sp. Nov., isolate from tissue of brittle star Ophioplocus japonicus.</title>
        <authorList>
            <person name="Kawano K."/>
            <person name="Sawayama S."/>
            <person name="Nakagawa S."/>
        </authorList>
    </citation>
    <scope>NUCLEOTIDE SEQUENCE [LARGE SCALE GENOMIC DNA]</scope>
    <source>
        <strain evidence="5 6">NKW23</strain>
    </source>
</reference>
<protein>
    <submittedName>
        <fullName evidence="5">ABC transporter ATP-binding protein</fullName>
    </submittedName>
</protein>
<evidence type="ECO:0000313" key="5">
    <source>
        <dbReference type="EMBL" id="GMG83108.1"/>
    </source>
</evidence>